<organism evidence="3 4">
    <name type="scientific">Bradyrhizobium erythrophlei</name>
    <dbReference type="NCBI Taxonomy" id="1437360"/>
    <lineage>
        <taxon>Bacteria</taxon>
        <taxon>Pseudomonadati</taxon>
        <taxon>Pseudomonadota</taxon>
        <taxon>Alphaproteobacteria</taxon>
        <taxon>Hyphomicrobiales</taxon>
        <taxon>Nitrobacteraceae</taxon>
        <taxon>Bradyrhizobium</taxon>
    </lineage>
</organism>
<dbReference type="Pfam" id="PF00196">
    <property type="entry name" value="GerE"/>
    <property type="match status" value="1"/>
</dbReference>
<protein>
    <submittedName>
        <fullName evidence="3">Transcriptional regulator, LuxR family</fullName>
    </submittedName>
</protein>
<dbReference type="SUPFAM" id="SSF46894">
    <property type="entry name" value="C-terminal effector domain of the bipartite response regulators"/>
    <property type="match status" value="1"/>
</dbReference>
<feature type="domain" description="HTH luxR-type" evidence="1">
    <location>
        <begin position="310"/>
        <end position="375"/>
    </location>
</feature>
<dbReference type="AlphaFoldDB" id="A0A1H4US30"/>
<gene>
    <name evidence="3" type="ORF">SAMN05444164_2557</name>
</gene>
<sequence>MHEADELSRVIGDIYDASLDPALWPSAFETICGYIGAASASLHSQDSVSRATDALFWWGRESDAPHYFKLYREGYGKINPIFPGVVFFEVEQPVAVPDVISCEEFVRTRFFREWLLPQNLTDGLFSNLEKGVTSCALFTAMRHAGQGQVDDRMRQRFELITPHVRRAMLIGKVIDLHRVEAAALADSLDELVSSMFIVDSTGRIIHANASAHRLIAEANVLRSNRGRIAALDPEGNRHLLEIFAAAQAGDAAVGKKGIAMPLTARTGERYVAHVLPLTSGARRKAGVSYSAAAAVFVRKAALDLLSPPEAIADEFRLTPAEVRVMFAIVEIGGVPEVAPVLGISEQTVKTHLHRIYEKTATKRQADLVKLVASYSGRL</sequence>
<evidence type="ECO:0000259" key="2">
    <source>
        <dbReference type="PROSITE" id="PS50112"/>
    </source>
</evidence>
<accession>A0A1H4US30</accession>
<dbReference type="GO" id="GO:0006355">
    <property type="term" value="P:regulation of DNA-templated transcription"/>
    <property type="evidence" value="ECO:0007669"/>
    <property type="project" value="InterPro"/>
</dbReference>
<dbReference type="InterPro" id="IPR000792">
    <property type="entry name" value="Tscrpt_reg_LuxR_C"/>
</dbReference>
<dbReference type="SMART" id="SM00421">
    <property type="entry name" value="HTH_LUXR"/>
    <property type="match status" value="1"/>
</dbReference>
<dbReference type="InterPro" id="IPR036388">
    <property type="entry name" value="WH-like_DNA-bd_sf"/>
</dbReference>
<dbReference type="PROSITE" id="PS50112">
    <property type="entry name" value="PAS"/>
    <property type="match status" value="1"/>
</dbReference>
<evidence type="ECO:0000313" key="4">
    <source>
        <dbReference type="Proteomes" id="UP000198992"/>
    </source>
</evidence>
<evidence type="ECO:0000313" key="3">
    <source>
        <dbReference type="EMBL" id="SEC71546.1"/>
    </source>
</evidence>
<dbReference type="InterPro" id="IPR000014">
    <property type="entry name" value="PAS"/>
</dbReference>
<dbReference type="Proteomes" id="UP000198992">
    <property type="component" value="Unassembled WGS sequence"/>
</dbReference>
<proteinExistence type="predicted"/>
<dbReference type="GO" id="GO:0003677">
    <property type="term" value="F:DNA binding"/>
    <property type="evidence" value="ECO:0007669"/>
    <property type="project" value="InterPro"/>
</dbReference>
<dbReference type="InterPro" id="IPR016032">
    <property type="entry name" value="Sig_transdc_resp-reg_C-effctor"/>
</dbReference>
<dbReference type="Gene3D" id="1.10.10.10">
    <property type="entry name" value="Winged helix-like DNA-binding domain superfamily/Winged helix DNA-binding domain"/>
    <property type="match status" value="1"/>
</dbReference>
<feature type="domain" description="PAS" evidence="2">
    <location>
        <begin position="180"/>
        <end position="216"/>
    </location>
</feature>
<reference evidence="3 4" key="1">
    <citation type="submission" date="2016-10" db="EMBL/GenBank/DDBJ databases">
        <authorList>
            <person name="de Groot N.N."/>
        </authorList>
    </citation>
    <scope>NUCLEOTIDE SEQUENCE [LARGE SCALE GENOMIC DNA]</scope>
    <source>
        <strain evidence="3 4">MT12</strain>
    </source>
</reference>
<name>A0A1H4US30_9BRAD</name>
<evidence type="ECO:0000259" key="1">
    <source>
        <dbReference type="PROSITE" id="PS50043"/>
    </source>
</evidence>
<dbReference type="EMBL" id="FNTH01000001">
    <property type="protein sequence ID" value="SEC71546.1"/>
    <property type="molecule type" value="Genomic_DNA"/>
</dbReference>
<dbReference type="PROSITE" id="PS50043">
    <property type="entry name" value="HTH_LUXR_2"/>
    <property type="match status" value="1"/>
</dbReference>
<dbReference type="RefSeq" id="WP_171947684.1">
    <property type="nucleotide sequence ID" value="NZ_FNTH01000001.1"/>
</dbReference>